<protein>
    <recommendedName>
        <fullName evidence="2">Fungal-type protein kinase domain-containing protein</fullName>
    </recommendedName>
</protein>
<dbReference type="PROSITE" id="PS00109">
    <property type="entry name" value="PROTEIN_KINASE_TYR"/>
    <property type="match status" value="1"/>
</dbReference>
<dbReference type="Proteomes" id="UP000309038">
    <property type="component" value="Unassembled WGS sequence"/>
</dbReference>
<name>A0A4S4K7Z7_9APHY</name>
<dbReference type="GO" id="GO:0004672">
    <property type="term" value="F:protein kinase activity"/>
    <property type="evidence" value="ECO:0007669"/>
    <property type="project" value="InterPro"/>
</dbReference>
<dbReference type="InterPro" id="IPR040976">
    <property type="entry name" value="Pkinase_fungal"/>
</dbReference>
<evidence type="ECO:0000256" key="1">
    <source>
        <dbReference type="SAM" id="MobiDB-lite"/>
    </source>
</evidence>
<dbReference type="Gene3D" id="1.10.510.10">
    <property type="entry name" value="Transferase(Phosphotransferase) domain 1"/>
    <property type="match status" value="1"/>
</dbReference>
<evidence type="ECO:0000313" key="3">
    <source>
        <dbReference type="EMBL" id="THG93955.1"/>
    </source>
</evidence>
<proteinExistence type="predicted"/>
<sequence length="535" mass="60978">MEDFEKFAAIMVAFACGQPKHWGALPDIISPPPSARYPASFPPPSLKGHNLQMVLPDTEEQVKVTMGKPIFTQYGLVGRRTFLYQIKTNPVVAQTPLVIKFSYQVVTRRREQDLVEVACKAGVKHIPKVHMWRDLWKLSDGARAIFHGNNKDAYEDRMLRALVYTRYLPLKALFRTAWHLIPHMAEQILDCLHDLRYKANILHQDISNNNIMFEIQDGVVNFILIDFDMATMVDSAGGLLAAPSSKYRTGTLPFMAYELLGDMAQSTSSEHQRIVHRLRHDFESLFYLCLYCIFTMVEVDDAKIKADMTKELREWEEQTYSSIASNKQYFCTDIERMGTLVLPVPCEVLRPWFYGWVTVFQRAVSTMSNYKNQVRLAQWYKDESSSSFDIDTLQGTITRDKIKQSLGFFYDRPLAPEDLQVANIPGLGKKIEAYMDDDEDLAEEDEHVQGQSVVAKKAKPPRKPRSTTKVKKVEVAKKKTVPKTVVASKKTTTAELVSPIRKQPQKPKRGLRTLAAATRSMTTRSMQKGPLAKAK</sequence>
<comment type="caution">
    <text evidence="3">The sequence shown here is derived from an EMBL/GenBank/DDBJ whole genome shotgun (WGS) entry which is preliminary data.</text>
</comment>
<organism evidence="3 4">
    <name type="scientific">Hermanssonia centrifuga</name>
    <dbReference type="NCBI Taxonomy" id="98765"/>
    <lineage>
        <taxon>Eukaryota</taxon>
        <taxon>Fungi</taxon>
        <taxon>Dikarya</taxon>
        <taxon>Basidiomycota</taxon>
        <taxon>Agaricomycotina</taxon>
        <taxon>Agaricomycetes</taxon>
        <taxon>Polyporales</taxon>
        <taxon>Meruliaceae</taxon>
        <taxon>Hermanssonia</taxon>
    </lineage>
</organism>
<keyword evidence="4" id="KW-1185">Reference proteome</keyword>
<dbReference type="PANTHER" id="PTHR38248">
    <property type="entry name" value="FUNK1 6"/>
    <property type="match status" value="1"/>
</dbReference>
<evidence type="ECO:0000259" key="2">
    <source>
        <dbReference type="Pfam" id="PF17667"/>
    </source>
</evidence>
<gene>
    <name evidence="3" type="ORF">EW026_g7410</name>
</gene>
<dbReference type="Pfam" id="PF17667">
    <property type="entry name" value="Pkinase_fungal"/>
    <property type="match status" value="2"/>
</dbReference>
<dbReference type="InterPro" id="IPR008266">
    <property type="entry name" value="Tyr_kinase_AS"/>
</dbReference>
<dbReference type="EMBL" id="SGPJ01000530">
    <property type="protein sequence ID" value="THG93955.1"/>
    <property type="molecule type" value="Genomic_DNA"/>
</dbReference>
<reference evidence="3 4" key="1">
    <citation type="submission" date="2019-02" db="EMBL/GenBank/DDBJ databases">
        <title>Genome sequencing of the rare red list fungi Phlebia centrifuga.</title>
        <authorList>
            <person name="Buettner E."/>
            <person name="Kellner H."/>
        </authorList>
    </citation>
    <scope>NUCLEOTIDE SEQUENCE [LARGE SCALE GENOMIC DNA]</scope>
    <source>
        <strain evidence="3 4">DSM 108282</strain>
    </source>
</reference>
<dbReference type="SUPFAM" id="SSF56112">
    <property type="entry name" value="Protein kinase-like (PK-like)"/>
    <property type="match status" value="1"/>
</dbReference>
<dbReference type="AlphaFoldDB" id="A0A4S4K7Z7"/>
<accession>A0A4S4K7Z7</accession>
<dbReference type="InterPro" id="IPR011009">
    <property type="entry name" value="Kinase-like_dom_sf"/>
</dbReference>
<feature type="domain" description="Fungal-type protein kinase" evidence="2">
    <location>
        <begin position="149"/>
        <end position="291"/>
    </location>
</feature>
<feature type="region of interest" description="Disordered" evidence="1">
    <location>
        <begin position="496"/>
        <end position="535"/>
    </location>
</feature>
<feature type="compositionally biased region" description="Basic residues" evidence="1">
    <location>
        <begin position="456"/>
        <end position="470"/>
    </location>
</feature>
<feature type="domain" description="Fungal-type protein kinase" evidence="2">
    <location>
        <begin position="2"/>
        <end position="131"/>
    </location>
</feature>
<feature type="region of interest" description="Disordered" evidence="1">
    <location>
        <begin position="446"/>
        <end position="475"/>
    </location>
</feature>
<dbReference type="PANTHER" id="PTHR38248:SF2">
    <property type="entry name" value="FUNK1 11"/>
    <property type="match status" value="1"/>
</dbReference>
<evidence type="ECO:0000313" key="4">
    <source>
        <dbReference type="Proteomes" id="UP000309038"/>
    </source>
</evidence>